<reference evidence="2 3" key="1">
    <citation type="submission" date="2018-05" db="EMBL/GenBank/DDBJ databases">
        <title>Complete genome sequence of Arcticibacterium luteifluviistationis SM1504T, a cytophagaceae bacterium isolated from Arctic surface seawater.</title>
        <authorList>
            <person name="Li Y."/>
            <person name="Qin Q.-L."/>
        </authorList>
    </citation>
    <scope>NUCLEOTIDE SEQUENCE [LARGE SCALE GENOMIC DNA]</scope>
    <source>
        <strain evidence="2 3">SM1504</strain>
    </source>
</reference>
<dbReference type="InterPro" id="IPR006626">
    <property type="entry name" value="PbH1"/>
</dbReference>
<dbReference type="CDD" id="cd14251">
    <property type="entry name" value="PL-6"/>
    <property type="match status" value="1"/>
</dbReference>
<dbReference type="Proteomes" id="UP000249873">
    <property type="component" value="Chromosome"/>
</dbReference>
<evidence type="ECO:0000313" key="3">
    <source>
        <dbReference type="Proteomes" id="UP000249873"/>
    </source>
</evidence>
<dbReference type="InterPro" id="IPR039513">
    <property type="entry name" value="PL-6"/>
</dbReference>
<accession>A0A2Z4GBU3</accession>
<dbReference type="OrthoDB" id="6475864at2"/>
<dbReference type="SMR" id="A0A2Z4GBU3"/>
<keyword evidence="2" id="KW-0456">Lyase</keyword>
<keyword evidence="3" id="KW-1185">Reference proteome</keyword>
<dbReference type="SUPFAM" id="SSF51126">
    <property type="entry name" value="Pectin lyase-like"/>
    <property type="match status" value="2"/>
</dbReference>
<organism evidence="2 3">
    <name type="scientific">Arcticibacterium luteifluviistationis</name>
    <dbReference type="NCBI Taxonomy" id="1784714"/>
    <lineage>
        <taxon>Bacteria</taxon>
        <taxon>Pseudomonadati</taxon>
        <taxon>Bacteroidota</taxon>
        <taxon>Cytophagia</taxon>
        <taxon>Cytophagales</taxon>
        <taxon>Leadbetterellaceae</taxon>
        <taxon>Arcticibacterium</taxon>
    </lineage>
</organism>
<dbReference type="InterPro" id="IPR011050">
    <property type="entry name" value="Pectin_lyase_fold/virulence"/>
</dbReference>
<keyword evidence="1" id="KW-0732">Signal</keyword>
<dbReference type="InterPro" id="IPR012334">
    <property type="entry name" value="Pectin_lyas_fold"/>
</dbReference>
<sequence length="746" mass="81951">MKKIIIFLLFISLSSFGAEKLVSSNSELKEAIKMAKPGDIIIMANGVWKNTEILFSAKGTKSQPITLKAQEKGKVTLEESSNLRISGEYLIVKGLVFKNGFSPTSEVISFRKDSKTLANNSRLTEVVIDNFNGPERYDVQAWTILYGKNNRVDHCSFINKRTQGVTLIVRLNTAESVENNHQIDHNYFGPRQNLGSNGGETLRIGTSHFSMMNSKSIVEYNYFDRCDGEHEIISNKSGQNTYRFNTFFECKGTLTMRHGNETHVEGNVFFGNGVSNTGGIRVINEKQTVINNYCEGLTGNRFRGALTVMNGVPNSPLNRYVSVKESKIEGNSLINCDHIELCAGSDSERSAIPQTTSLSRNLFVSNSPKMFGIFDDISGLSFDKNIISGAIESPSKKGFTSKDIKLIRNEKGLLIPQGKELGAGAQIANFANRENTGVTWYTSLTVDTPFDSGNKIEVNSGLNTLYEAINNSKPGDILILTDGTYSTSKSIEIPHTLSIISNNKAKLLFETKALFTIVNGGSLKIKGLHIDGEEAPDGPLNSVITTSKYSMNKNYKLFIEDCDFINLDVNNYFNVLRVAPSTFADTVSIKNSTFENISGAVLALNRESDDIGIYNAETVLIENCSFKNIEGAALDLYRGGTDESTTAGFLNVAHCYFENVGLSKKNKKGTSVSLLGVQNANIENSIFKATAPLDFILTVGEPINIIHHCQIEDSQILNIEGEGFENHNNSSEIKIGDDNKPVGLLK</sequence>
<proteinExistence type="predicted"/>
<evidence type="ECO:0000313" key="2">
    <source>
        <dbReference type="EMBL" id="AWV98393.1"/>
    </source>
</evidence>
<evidence type="ECO:0000256" key="1">
    <source>
        <dbReference type="SAM" id="SignalP"/>
    </source>
</evidence>
<dbReference type="RefSeq" id="WP_111371586.1">
    <property type="nucleotide sequence ID" value="NZ_CP029480.1"/>
</dbReference>
<dbReference type="GO" id="GO:0016829">
    <property type="term" value="F:lyase activity"/>
    <property type="evidence" value="ECO:0007669"/>
    <property type="project" value="UniProtKB-KW"/>
</dbReference>
<feature type="chain" id="PRO_5016414665" evidence="1">
    <location>
        <begin position="18"/>
        <end position="746"/>
    </location>
</feature>
<dbReference type="SMART" id="SM00710">
    <property type="entry name" value="PbH1"/>
    <property type="match status" value="4"/>
</dbReference>
<dbReference type="KEGG" id="als:DJ013_09500"/>
<dbReference type="Pfam" id="PF14592">
    <property type="entry name" value="Chondroitinas_B"/>
    <property type="match status" value="1"/>
</dbReference>
<protein>
    <submittedName>
        <fullName evidence="2">Alginate lyase</fullName>
    </submittedName>
</protein>
<gene>
    <name evidence="2" type="ORF">DJ013_09500</name>
</gene>
<dbReference type="AlphaFoldDB" id="A0A2Z4GBU3"/>
<dbReference type="EMBL" id="CP029480">
    <property type="protein sequence ID" value="AWV98393.1"/>
    <property type="molecule type" value="Genomic_DNA"/>
</dbReference>
<feature type="signal peptide" evidence="1">
    <location>
        <begin position="1"/>
        <end position="17"/>
    </location>
</feature>
<name>A0A2Z4GBU3_9BACT</name>
<dbReference type="Gene3D" id="2.160.20.10">
    <property type="entry name" value="Single-stranded right-handed beta-helix, Pectin lyase-like"/>
    <property type="match status" value="2"/>
</dbReference>